<sequence length="118" mass="13457">FLHRLVYSSVIAIALIATLRDDGNAVQLKYRGKLEKMLMAFSIKKTLPRTALSGKRGRRHQMYPWYTRPGHSGIVRGTQGSGTGVYTLQQQDSPHSEPYLKILNLIEESLINFYHLQL</sequence>
<comment type="caution">
    <text evidence="2">The sequence shown here is derived from an EMBL/GenBank/DDBJ whole genome shotgun (WGS) entry which is preliminary data.</text>
</comment>
<dbReference type="Proteomes" id="UP001153148">
    <property type="component" value="Unassembled WGS sequence"/>
</dbReference>
<feature type="chain" id="PRO_5046027151" evidence="1">
    <location>
        <begin position="26"/>
        <end position="118"/>
    </location>
</feature>
<keyword evidence="3" id="KW-1185">Reference proteome</keyword>
<proteinExistence type="predicted"/>
<reference evidence="2" key="1">
    <citation type="submission" date="2021-03" db="EMBL/GenBank/DDBJ databases">
        <authorList>
            <person name="Tran Van P."/>
        </authorList>
    </citation>
    <scope>NUCLEOTIDE SEQUENCE</scope>
</reference>
<keyword evidence="1" id="KW-0732">Signal</keyword>
<evidence type="ECO:0000313" key="2">
    <source>
        <dbReference type="EMBL" id="CAG2064482.1"/>
    </source>
</evidence>
<feature type="non-terminal residue" evidence="2">
    <location>
        <position position="118"/>
    </location>
</feature>
<feature type="signal peptide" evidence="1">
    <location>
        <begin position="1"/>
        <end position="25"/>
    </location>
</feature>
<protein>
    <submittedName>
        <fullName evidence="2">Uncharacterized protein</fullName>
    </submittedName>
</protein>
<name>A0ABN7PG66_TIMPD</name>
<accession>A0ABN7PG66</accession>
<gene>
    <name evidence="2" type="ORF">TPAB3V08_LOCUS11428</name>
</gene>
<dbReference type="EMBL" id="CAJPIN010034411">
    <property type="protein sequence ID" value="CAG2064482.1"/>
    <property type="molecule type" value="Genomic_DNA"/>
</dbReference>
<evidence type="ECO:0000256" key="1">
    <source>
        <dbReference type="SAM" id="SignalP"/>
    </source>
</evidence>
<feature type="non-terminal residue" evidence="2">
    <location>
        <position position="1"/>
    </location>
</feature>
<evidence type="ECO:0000313" key="3">
    <source>
        <dbReference type="Proteomes" id="UP001153148"/>
    </source>
</evidence>
<organism evidence="2 3">
    <name type="scientific">Timema podura</name>
    <name type="common">Walking stick</name>
    <dbReference type="NCBI Taxonomy" id="61482"/>
    <lineage>
        <taxon>Eukaryota</taxon>
        <taxon>Metazoa</taxon>
        <taxon>Ecdysozoa</taxon>
        <taxon>Arthropoda</taxon>
        <taxon>Hexapoda</taxon>
        <taxon>Insecta</taxon>
        <taxon>Pterygota</taxon>
        <taxon>Neoptera</taxon>
        <taxon>Polyneoptera</taxon>
        <taxon>Phasmatodea</taxon>
        <taxon>Timematodea</taxon>
        <taxon>Timematoidea</taxon>
        <taxon>Timematidae</taxon>
        <taxon>Timema</taxon>
    </lineage>
</organism>